<evidence type="ECO:0000256" key="4">
    <source>
        <dbReference type="ARBA" id="ARBA00023163"/>
    </source>
</evidence>
<sequence>MASRSEPKEASTSYNNNFKVRGCIKSTSGPWIVRRPPTKNSGRGATSVLRMPSPRERENNKKRERRRRAVAARIFAGLKQHGNYRLPKHADHNEVLKALCAEAGWVVEEDGTIYRKGEKRPDHNGGGQNKALSVDCNCEAQETAIESDGPESLSALDRLKSGTCTPDSSSCVQSDETTCSRKSRSGSRNRSGCDQPTPTTLGGGGGHCDYDLNLSGTECECEELVQKEERSTAVHPTAPVPIAGELLVNQESPLGGRSSITGHCQATSNPEFQFFAGLLPESCNVRPAVGFLHQGTRTSTSAGVRGPVPGDLNSPPEEVERSSFFPILLVQEAEPSAAMDSPSIKEECDHNDRMEFVSSIRHGLIPAACDHYHGRRSGASTPSPSSSDTPELEIRSSGGLNIDLTSLYKSDVGSGNCNDGRGYVHVTSDDSQNLNLSALLKARNYGPFSSVLNREVYKSHLLGDFASGSPQGHLSWSSRQQAEMKAKVDNIGIADSVQDDEILGFQKRTAAPSVTDPETEKFMSWNMTNACGHHGLAPAATSPGETASGLVSTAARPVPFHLNAADLSCASAYGDTRSGEQPRQEGNESLRASLEPQQRPAPPDTSSVDALSLTLCTSTGSSSEYASFTNRHLKLPVVRT</sequence>
<keyword evidence="2" id="KW-0805">Transcription regulation</keyword>
<keyword evidence="4" id="KW-0804">Transcription</keyword>
<evidence type="ECO:0000256" key="5">
    <source>
        <dbReference type="SAM" id="MobiDB-lite"/>
    </source>
</evidence>
<feature type="region of interest" description="Disordered" evidence="5">
    <location>
        <begin position="145"/>
        <end position="206"/>
    </location>
</feature>
<keyword evidence="3" id="KW-0238">DNA-binding</keyword>
<evidence type="ECO:0000256" key="1">
    <source>
        <dbReference type="ARBA" id="ARBA00005909"/>
    </source>
</evidence>
<feature type="compositionally biased region" description="Polar residues" evidence="5">
    <location>
        <begin position="162"/>
        <end position="177"/>
    </location>
</feature>
<comment type="similarity">
    <text evidence="1">Belongs to the BZR/LAT61 family.</text>
</comment>
<evidence type="ECO:0000256" key="3">
    <source>
        <dbReference type="ARBA" id="ARBA00023125"/>
    </source>
</evidence>
<proteinExistence type="inferred from homology"/>
<reference evidence="7 8" key="1">
    <citation type="submission" date="2024-09" db="EMBL/GenBank/DDBJ databases">
        <title>Chromosome-scale assembly of Riccia sorocarpa.</title>
        <authorList>
            <person name="Paukszto L."/>
        </authorList>
    </citation>
    <scope>NUCLEOTIDE SEQUENCE [LARGE SCALE GENOMIC DNA]</scope>
    <source>
        <strain evidence="7">LP-2024</strain>
        <tissue evidence="7">Aerial parts of the thallus</tissue>
    </source>
</reference>
<feature type="region of interest" description="Disordered" evidence="5">
    <location>
        <begin position="26"/>
        <end position="67"/>
    </location>
</feature>
<dbReference type="InterPro" id="IPR008540">
    <property type="entry name" value="BES1_N"/>
</dbReference>
<evidence type="ECO:0000313" key="7">
    <source>
        <dbReference type="EMBL" id="KAL3696480.1"/>
    </source>
</evidence>
<evidence type="ECO:0000313" key="8">
    <source>
        <dbReference type="Proteomes" id="UP001633002"/>
    </source>
</evidence>
<dbReference type="EMBL" id="JBJQOH010000002">
    <property type="protein sequence ID" value="KAL3696480.1"/>
    <property type="molecule type" value="Genomic_DNA"/>
</dbReference>
<dbReference type="InterPro" id="IPR033264">
    <property type="entry name" value="BZR"/>
</dbReference>
<feature type="domain" description="BES1/BZR1 plant transcription factor N-terminal" evidence="6">
    <location>
        <begin position="50"/>
        <end position="173"/>
    </location>
</feature>
<accession>A0ABD3HYC6</accession>
<dbReference type="PANTHER" id="PTHR31506">
    <property type="entry name" value="BES1/BZR1 HOMOLOG PROTEIN 3-RELATED"/>
    <property type="match status" value="1"/>
</dbReference>
<feature type="compositionally biased region" description="Basic and acidic residues" evidence="5">
    <location>
        <begin position="577"/>
        <end position="588"/>
    </location>
</feature>
<dbReference type="GO" id="GO:0003677">
    <property type="term" value="F:DNA binding"/>
    <property type="evidence" value="ECO:0007669"/>
    <property type="project" value="UniProtKB-KW"/>
</dbReference>
<dbReference type="AlphaFoldDB" id="A0ABD3HYC6"/>
<protein>
    <recommendedName>
        <fullName evidence="6">BES1/BZR1 plant transcription factor N-terminal domain-containing protein</fullName>
    </recommendedName>
</protein>
<name>A0ABD3HYC6_9MARC</name>
<dbReference type="Proteomes" id="UP001633002">
    <property type="component" value="Unassembled WGS sequence"/>
</dbReference>
<feature type="compositionally biased region" description="Low complexity" evidence="5">
    <location>
        <begin position="380"/>
        <end position="389"/>
    </location>
</feature>
<evidence type="ECO:0000259" key="6">
    <source>
        <dbReference type="Pfam" id="PF05687"/>
    </source>
</evidence>
<gene>
    <name evidence="7" type="ORF">R1sor_010556</name>
</gene>
<feature type="region of interest" description="Disordered" evidence="5">
    <location>
        <begin position="299"/>
        <end position="318"/>
    </location>
</feature>
<keyword evidence="8" id="KW-1185">Reference proteome</keyword>
<dbReference type="GO" id="GO:0010468">
    <property type="term" value="P:regulation of gene expression"/>
    <property type="evidence" value="ECO:0007669"/>
    <property type="project" value="UniProtKB-ARBA"/>
</dbReference>
<feature type="region of interest" description="Disordered" evidence="5">
    <location>
        <begin position="573"/>
        <end position="608"/>
    </location>
</feature>
<organism evidence="7 8">
    <name type="scientific">Riccia sorocarpa</name>
    <dbReference type="NCBI Taxonomy" id="122646"/>
    <lineage>
        <taxon>Eukaryota</taxon>
        <taxon>Viridiplantae</taxon>
        <taxon>Streptophyta</taxon>
        <taxon>Embryophyta</taxon>
        <taxon>Marchantiophyta</taxon>
        <taxon>Marchantiopsida</taxon>
        <taxon>Marchantiidae</taxon>
        <taxon>Marchantiales</taxon>
        <taxon>Ricciaceae</taxon>
        <taxon>Riccia</taxon>
    </lineage>
</organism>
<dbReference type="Pfam" id="PF05687">
    <property type="entry name" value="BES1_N"/>
    <property type="match status" value="1"/>
</dbReference>
<dbReference type="PANTHER" id="PTHR31506:SF2">
    <property type="entry name" value="BES1_BZR1 HOMOLOG PROTEIN 3"/>
    <property type="match status" value="1"/>
</dbReference>
<dbReference type="GO" id="GO:0080090">
    <property type="term" value="P:regulation of primary metabolic process"/>
    <property type="evidence" value="ECO:0007669"/>
    <property type="project" value="UniProtKB-ARBA"/>
</dbReference>
<evidence type="ECO:0000256" key="2">
    <source>
        <dbReference type="ARBA" id="ARBA00023015"/>
    </source>
</evidence>
<comment type="caution">
    <text evidence="7">The sequence shown here is derived from an EMBL/GenBank/DDBJ whole genome shotgun (WGS) entry which is preliminary data.</text>
</comment>
<feature type="region of interest" description="Disordered" evidence="5">
    <location>
        <begin position="373"/>
        <end position="396"/>
    </location>
</feature>